<feature type="region of interest" description="Disordered" evidence="1">
    <location>
        <begin position="56"/>
        <end position="76"/>
    </location>
</feature>
<evidence type="ECO:0000256" key="1">
    <source>
        <dbReference type="SAM" id="MobiDB-lite"/>
    </source>
</evidence>
<dbReference type="OrthoDB" id="5654161at2"/>
<reference evidence="2 3" key="1">
    <citation type="submission" date="2015-11" db="EMBL/GenBank/DDBJ databases">
        <title>Genomic analysis of 38 Legionella species identifies large and diverse effector repertoires.</title>
        <authorList>
            <person name="Burstein D."/>
            <person name="Amaro F."/>
            <person name="Zusman T."/>
            <person name="Lifshitz Z."/>
            <person name="Cohen O."/>
            <person name="Gilbert J.A."/>
            <person name="Pupko T."/>
            <person name="Shuman H.A."/>
            <person name="Segal G."/>
        </authorList>
    </citation>
    <scope>NUCLEOTIDE SEQUENCE [LARGE SCALE GENOMIC DNA]</scope>
    <source>
        <strain evidence="2 3">ATCC 49180</strain>
    </source>
</reference>
<dbReference type="PATRIC" id="fig|40335.7.peg.1995"/>
<gene>
    <name evidence="2" type="ORF">Ltuc_1877</name>
</gene>
<comment type="caution">
    <text evidence="2">The sequence shown here is derived from an EMBL/GenBank/DDBJ whole genome shotgun (WGS) entry which is preliminary data.</text>
</comment>
<dbReference type="RefSeq" id="WP_133138354.1">
    <property type="nucleotide sequence ID" value="NZ_CAAAIP010000007.1"/>
</dbReference>
<accession>A0A0W0ZY67</accession>
<sequence>MMSRFGMFFKPVLETTIYSTGAAALGHTIYHAGTYIQNNTKKQEQEKEQSERFVNDMNLPPETDDELPMPMIKLSF</sequence>
<name>A0A0W0ZY67_9GAMM</name>
<organism evidence="2 3">
    <name type="scientific">Legionella tucsonensis</name>
    <dbReference type="NCBI Taxonomy" id="40335"/>
    <lineage>
        <taxon>Bacteria</taxon>
        <taxon>Pseudomonadati</taxon>
        <taxon>Pseudomonadota</taxon>
        <taxon>Gammaproteobacteria</taxon>
        <taxon>Legionellales</taxon>
        <taxon>Legionellaceae</taxon>
        <taxon>Legionella</taxon>
    </lineage>
</organism>
<dbReference type="EMBL" id="LNZA01000001">
    <property type="protein sequence ID" value="KTD74030.1"/>
    <property type="molecule type" value="Genomic_DNA"/>
</dbReference>
<dbReference type="Proteomes" id="UP000054693">
    <property type="component" value="Unassembled WGS sequence"/>
</dbReference>
<evidence type="ECO:0000313" key="3">
    <source>
        <dbReference type="Proteomes" id="UP000054693"/>
    </source>
</evidence>
<dbReference type="AlphaFoldDB" id="A0A0W0ZY67"/>
<proteinExistence type="predicted"/>
<evidence type="ECO:0000313" key="2">
    <source>
        <dbReference type="EMBL" id="KTD74030.1"/>
    </source>
</evidence>
<keyword evidence="3" id="KW-1185">Reference proteome</keyword>
<protein>
    <submittedName>
        <fullName evidence="2">Uncharacterized protein</fullName>
    </submittedName>
</protein>